<feature type="transmembrane region" description="Helical" evidence="1">
    <location>
        <begin position="31"/>
        <end position="54"/>
    </location>
</feature>
<comment type="caution">
    <text evidence="2">The sequence shown here is derived from an EMBL/GenBank/DDBJ whole genome shotgun (WGS) entry which is preliminary data.</text>
</comment>
<keyword evidence="1" id="KW-0472">Membrane</keyword>
<evidence type="ECO:0000313" key="2">
    <source>
        <dbReference type="EMBL" id="TKK85260.1"/>
    </source>
</evidence>
<organism evidence="2 3">
    <name type="scientific">Herbidospora galbida</name>
    <dbReference type="NCBI Taxonomy" id="2575442"/>
    <lineage>
        <taxon>Bacteria</taxon>
        <taxon>Bacillati</taxon>
        <taxon>Actinomycetota</taxon>
        <taxon>Actinomycetes</taxon>
        <taxon>Streptosporangiales</taxon>
        <taxon>Streptosporangiaceae</taxon>
        <taxon>Herbidospora</taxon>
    </lineage>
</organism>
<keyword evidence="1" id="KW-1133">Transmembrane helix</keyword>
<keyword evidence="1" id="KW-0812">Transmembrane</keyword>
<dbReference type="Proteomes" id="UP000308705">
    <property type="component" value="Unassembled WGS sequence"/>
</dbReference>
<reference evidence="2 3" key="1">
    <citation type="submission" date="2019-04" db="EMBL/GenBank/DDBJ databases">
        <title>Herbidospora sp. NEAU-GS14.nov., a novel actinomycete isolated from soil.</title>
        <authorList>
            <person name="Han L."/>
        </authorList>
    </citation>
    <scope>NUCLEOTIDE SEQUENCE [LARGE SCALE GENOMIC DNA]</scope>
    <source>
        <strain evidence="2 3">NEAU-GS14</strain>
    </source>
</reference>
<keyword evidence="3" id="KW-1185">Reference proteome</keyword>
<gene>
    <name evidence="2" type="ORF">FDA94_26700</name>
</gene>
<evidence type="ECO:0000256" key="1">
    <source>
        <dbReference type="SAM" id="Phobius"/>
    </source>
</evidence>
<name>A0A4U3M9J8_9ACTN</name>
<dbReference type="EMBL" id="SZQA01000029">
    <property type="protein sequence ID" value="TKK85260.1"/>
    <property type="molecule type" value="Genomic_DNA"/>
</dbReference>
<proteinExistence type="predicted"/>
<evidence type="ECO:0000313" key="3">
    <source>
        <dbReference type="Proteomes" id="UP000308705"/>
    </source>
</evidence>
<accession>A0A4U3M9J8</accession>
<feature type="transmembrane region" description="Helical" evidence="1">
    <location>
        <begin position="66"/>
        <end position="84"/>
    </location>
</feature>
<dbReference type="OrthoDB" id="3697516at2"/>
<dbReference type="RefSeq" id="WP_137249823.1">
    <property type="nucleotide sequence ID" value="NZ_SZQA01000029.1"/>
</dbReference>
<sequence>MVTHALIALRTLVLFLAPITAGLLLTTPSGLALHSASAYTMFTVAVLHVIVTVVLWRPGGASPKPILYAALFLALTLIQVALGIAGLTVAHIPLGVLMFGLSLVQLSRARTGSGRPRPDRPA</sequence>
<dbReference type="AlphaFoldDB" id="A0A4U3M9J8"/>
<protein>
    <submittedName>
        <fullName evidence="2">Uncharacterized protein</fullName>
    </submittedName>
</protein>